<evidence type="ECO:0000256" key="3">
    <source>
        <dbReference type="ARBA" id="ARBA00022840"/>
    </source>
</evidence>
<dbReference type="Pfam" id="PF10609">
    <property type="entry name" value="ParA"/>
    <property type="match status" value="1"/>
</dbReference>
<dbReference type="Gene3D" id="3.40.50.300">
    <property type="entry name" value="P-loop containing nucleotide triphosphate hydrolases"/>
    <property type="match status" value="1"/>
</dbReference>
<evidence type="ECO:0000256" key="6">
    <source>
        <dbReference type="HAMAP-Rule" id="MF_02040"/>
    </source>
</evidence>
<evidence type="ECO:0000256" key="2">
    <source>
        <dbReference type="ARBA" id="ARBA00022741"/>
    </source>
</evidence>
<proteinExistence type="inferred from homology"/>
<accession>A0ABU4GMH9</accession>
<reference evidence="7 8" key="1">
    <citation type="submission" date="2023-10" db="EMBL/GenBank/DDBJ databases">
        <title>A novel Glycoside Hydrolase 43-Like Enzyme from Clostrdium boliviensis is an Endo-xylanase, and a Candidate for Xylooligosaccharides Production from Different Xylan Substrates.</title>
        <authorList>
            <person name="Alvarez M.T."/>
            <person name="Rocabado-Villegas L.R."/>
            <person name="Salas-Veizaga D.M."/>
            <person name="Linares-Pasten J.A."/>
            <person name="Gudmundsdottir E.E."/>
            <person name="Hreggvidsson G.O."/>
            <person name="Adlercreutz P."/>
            <person name="Nordberg Karlsson E."/>
        </authorList>
    </citation>
    <scope>NUCLEOTIDE SEQUENCE [LARGE SCALE GENOMIC DNA]</scope>
    <source>
        <strain evidence="7 8">E-1</strain>
    </source>
</reference>
<feature type="binding site" evidence="6">
    <location>
        <begin position="46"/>
        <end position="53"/>
    </location>
    <ligand>
        <name>ATP</name>
        <dbReference type="ChEBI" id="CHEBI:30616"/>
    </ligand>
</feature>
<dbReference type="PANTHER" id="PTHR42961:SF2">
    <property type="entry name" value="IRON-SULFUR PROTEIN NUBPL"/>
    <property type="match status" value="1"/>
</dbReference>
<comment type="function">
    <text evidence="6">Binds and transfers iron-sulfur (Fe-S) clusters to target apoproteins. Can hydrolyze ATP.</text>
</comment>
<keyword evidence="3 6" id="KW-0067">ATP-binding</keyword>
<sequence>MSDSSCTHNCNTCGESCGSREEEQTSFLEPLNPSSIVKKVIGVVSGKGGVGKSLVTSLMAAGMNGKGYKTAILDADITGPSIPKAFGLSDNGVGMTPNGLMIPAVSATGIEVMSANLILDHETDPVIWRGPVIAGAVKQFWQETLWENIDYMFVDMPPGTGDVPLTVFQSLPLDGIIIVTSPQELVSMIVGKAVNMAKKMNIPILGLVENMSYFTCPDCGKQISVFGESHIDEVAKKYGVGVLAKIPIDSKIAGAVDAGTVEYVEAPWLKDAVDAVEAV</sequence>
<dbReference type="InterPro" id="IPR027417">
    <property type="entry name" value="P-loop_NTPase"/>
</dbReference>
<protein>
    <recommendedName>
        <fullName evidence="6">Iron-sulfur cluster carrier protein</fullName>
    </recommendedName>
</protein>
<dbReference type="GO" id="GO:0005524">
    <property type="term" value="F:ATP binding"/>
    <property type="evidence" value="ECO:0007669"/>
    <property type="project" value="UniProtKB-KW"/>
</dbReference>
<dbReference type="InterPro" id="IPR044304">
    <property type="entry name" value="NUBPL-like"/>
</dbReference>
<keyword evidence="1 6" id="KW-0479">Metal-binding</keyword>
<name>A0ABU4GMH9_9CLOT</name>
<evidence type="ECO:0000313" key="8">
    <source>
        <dbReference type="Proteomes" id="UP001276854"/>
    </source>
</evidence>
<organism evidence="7 8">
    <name type="scientific">Clostridium boliviensis</name>
    <dbReference type="NCBI Taxonomy" id="318465"/>
    <lineage>
        <taxon>Bacteria</taxon>
        <taxon>Bacillati</taxon>
        <taxon>Bacillota</taxon>
        <taxon>Clostridia</taxon>
        <taxon>Eubacteriales</taxon>
        <taxon>Clostridiaceae</taxon>
        <taxon>Clostridium</taxon>
    </lineage>
</organism>
<comment type="subunit">
    <text evidence="6">Homodimer.</text>
</comment>
<dbReference type="InterPro" id="IPR019591">
    <property type="entry name" value="Mrp/NBP35_ATP-bd"/>
</dbReference>
<keyword evidence="6" id="KW-0378">Hydrolase</keyword>
<dbReference type="PANTHER" id="PTHR42961">
    <property type="entry name" value="IRON-SULFUR PROTEIN NUBPL"/>
    <property type="match status" value="1"/>
</dbReference>
<comment type="caution">
    <text evidence="7">The sequence shown here is derived from an EMBL/GenBank/DDBJ whole genome shotgun (WGS) entry which is preliminary data.</text>
</comment>
<evidence type="ECO:0000256" key="5">
    <source>
        <dbReference type="ARBA" id="ARBA00023014"/>
    </source>
</evidence>
<dbReference type="InterPro" id="IPR033756">
    <property type="entry name" value="YlxH/NBP35"/>
</dbReference>
<dbReference type="CDD" id="cd02037">
    <property type="entry name" value="Mrp_NBP35"/>
    <property type="match status" value="1"/>
</dbReference>
<dbReference type="SUPFAM" id="SSF52540">
    <property type="entry name" value="P-loop containing nucleoside triphosphate hydrolases"/>
    <property type="match status" value="1"/>
</dbReference>
<evidence type="ECO:0000313" key="7">
    <source>
        <dbReference type="EMBL" id="MDW2798828.1"/>
    </source>
</evidence>
<keyword evidence="5 6" id="KW-0411">Iron-sulfur</keyword>
<keyword evidence="4 6" id="KW-0408">Iron</keyword>
<dbReference type="EMBL" id="JAWONS010000240">
    <property type="protein sequence ID" value="MDW2798828.1"/>
    <property type="molecule type" value="Genomic_DNA"/>
</dbReference>
<evidence type="ECO:0000256" key="4">
    <source>
        <dbReference type="ARBA" id="ARBA00023004"/>
    </source>
</evidence>
<dbReference type="Proteomes" id="UP001276854">
    <property type="component" value="Unassembled WGS sequence"/>
</dbReference>
<evidence type="ECO:0000256" key="1">
    <source>
        <dbReference type="ARBA" id="ARBA00022723"/>
    </source>
</evidence>
<gene>
    <name evidence="7" type="ORF">RZO55_14715</name>
</gene>
<dbReference type="HAMAP" id="MF_02040">
    <property type="entry name" value="Mrp_NBP35"/>
    <property type="match status" value="1"/>
</dbReference>
<keyword evidence="2 6" id="KW-0547">Nucleotide-binding</keyword>
<dbReference type="RefSeq" id="WP_318065372.1">
    <property type="nucleotide sequence ID" value="NZ_JAWONS010000240.1"/>
</dbReference>
<keyword evidence="8" id="KW-1185">Reference proteome</keyword>
<comment type="similarity">
    <text evidence="6">Belongs to the Mrp/NBP35 ATP-binding proteins family.</text>
</comment>